<reference evidence="2 3" key="1">
    <citation type="submission" date="2019-06" db="EMBL/GenBank/DDBJ databases">
        <title>Genome Sequence of the Brown Rot Fungal Pathogen Monilinia laxa.</title>
        <authorList>
            <person name="De Miccolis Angelini R.M."/>
            <person name="Landi L."/>
            <person name="Abate D."/>
            <person name="Pollastro S."/>
            <person name="Romanazzi G."/>
            <person name="Faretra F."/>
        </authorList>
    </citation>
    <scope>NUCLEOTIDE SEQUENCE [LARGE SCALE GENOMIC DNA]</scope>
    <source>
        <strain evidence="2 3">Mlax316</strain>
    </source>
</reference>
<dbReference type="AlphaFoldDB" id="A0A5N6K3S3"/>
<feature type="compositionally biased region" description="Acidic residues" evidence="1">
    <location>
        <begin position="423"/>
        <end position="452"/>
    </location>
</feature>
<evidence type="ECO:0000313" key="2">
    <source>
        <dbReference type="EMBL" id="KAB8296963.1"/>
    </source>
</evidence>
<gene>
    <name evidence="2" type="ORF">EYC80_002369</name>
</gene>
<name>A0A5N6K3S3_MONLA</name>
<sequence>MANILSLEILIIPRGVEQNWGSDENYGDESQLAITLYPLERLRNIPRFKIRPAEFHEIPKFAFSSGESLAVEFTPILPDPVDEVRLVTLIEGDSEVERIDKMYNFLLKYKYEMGPNTFKLSEPSTHDWTASNPFESSRHPVETTLRAAKFAMMEDSMDVFKATRATIIRYLEPQYQNIKIASKNVAGFIKEQKIKGGLFEPNRYHLDCIDVATEAMVLLEDYEATFYRQLEPATKIAIRKQKQLLITRYEALPREKLIKQCEIAYEKQWWERFIDCFKEAINEMDTQYLAIREARKKLYASDLKSTFREVDVEPMLCDEMIDWNAYEIDMRINDLDGKYQQYTENETIVSVHDQVAEASPNGLDEPSEVDVQNNMNISGEDNDNEVSHVNKYTQDEDEQQESVSPGSESGSEEGDSQLIGDQNESDTADVSETGENDQDDEIGLETIEEDSD</sequence>
<protein>
    <submittedName>
        <fullName evidence="2">Uncharacterized protein</fullName>
    </submittedName>
</protein>
<organism evidence="2 3">
    <name type="scientific">Monilinia laxa</name>
    <name type="common">Brown rot fungus</name>
    <name type="synonym">Sclerotinia laxa</name>
    <dbReference type="NCBI Taxonomy" id="61186"/>
    <lineage>
        <taxon>Eukaryota</taxon>
        <taxon>Fungi</taxon>
        <taxon>Dikarya</taxon>
        <taxon>Ascomycota</taxon>
        <taxon>Pezizomycotina</taxon>
        <taxon>Leotiomycetes</taxon>
        <taxon>Helotiales</taxon>
        <taxon>Sclerotiniaceae</taxon>
        <taxon>Monilinia</taxon>
    </lineage>
</organism>
<feature type="compositionally biased region" description="Polar residues" evidence="1">
    <location>
        <begin position="370"/>
        <end position="379"/>
    </location>
</feature>
<keyword evidence="3" id="KW-1185">Reference proteome</keyword>
<dbReference type="OrthoDB" id="62952at2759"/>
<feature type="region of interest" description="Disordered" evidence="1">
    <location>
        <begin position="356"/>
        <end position="452"/>
    </location>
</feature>
<comment type="caution">
    <text evidence="2">The sequence shown here is derived from an EMBL/GenBank/DDBJ whole genome shotgun (WGS) entry which is preliminary data.</text>
</comment>
<dbReference type="EMBL" id="VIGI01000008">
    <property type="protein sequence ID" value="KAB8296963.1"/>
    <property type="molecule type" value="Genomic_DNA"/>
</dbReference>
<proteinExistence type="predicted"/>
<evidence type="ECO:0000313" key="3">
    <source>
        <dbReference type="Proteomes" id="UP000326757"/>
    </source>
</evidence>
<evidence type="ECO:0000256" key="1">
    <source>
        <dbReference type="SAM" id="MobiDB-lite"/>
    </source>
</evidence>
<dbReference type="Proteomes" id="UP000326757">
    <property type="component" value="Unassembled WGS sequence"/>
</dbReference>
<accession>A0A5N6K3S3</accession>